<accession>A0A286U323</accession>
<comment type="caution">
    <text evidence="7">The sequence shown here is derived from an EMBL/GenBank/DDBJ whole genome shotgun (WGS) entry which is preliminary data.</text>
</comment>
<dbReference type="EMBL" id="BAOS01000034">
    <property type="protein sequence ID" value="GAX62525.1"/>
    <property type="molecule type" value="Genomic_DNA"/>
</dbReference>
<dbReference type="InterPro" id="IPR023753">
    <property type="entry name" value="FAD/NAD-binding_dom"/>
</dbReference>
<dbReference type="RefSeq" id="WP_096895914.1">
    <property type="nucleotide sequence ID" value="NZ_BAOS01000034.1"/>
</dbReference>
<dbReference type="SUPFAM" id="SSF51905">
    <property type="entry name" value="FAD/NAD(P)-binding domain"/>
    <property type="match status" value="1"/>
</dbReference>
<dbReference type="GO" id="GO:0019646">
    <property type="term" value="P:aerobic electron transport chain"/>
    <property type="evidence" value="ECO:0007669"/>
    <property type="project" value="TreeGrafter"/>
</dbReference>
<dbReference type="OrthoDB" id="9781621at2"/>
<keyword evidence="8" id="KW-1185">Reference proteome</keyword>
<keyword evidence="4" id="KW-0274">FAD</keyword>
<dbReference type="InterPro" id="IPR036188">
    <property type="entry name" value="FAD/NAD-bd_sf"/>
</dbReference>
<dbReference type="Gene3D" id="3.50.50.100">
    <property type="match status" value="1"/>
</dbReference>
<dbReference type="PANTHER" id="PTHR42913:SF3">
    <property type="entry name" value="64 KDA MITOCHONDRIAL NADH DEHYDROGENASE (EUROFUNG)"/>
    <property type="match status" value="1"/>
</dbReference>
<evidence type="ECO:0000313" key="8">
    <source>
        <dbReference type="Proteomes" id="UP000218542"/>
    </source>
</evidence>
<evidence type="ECO:0000256" key="3">
    <source>
        <dbReference type="ARBA" id="ARBA00022630"/>
    </source>
</evidence>
<dbReference type="InterPro" id="IPR051169">
    <property type="entry name" value="NADH-Q_oxidoreductase"/>
</dbReference>
<dbReference type="Pfam" id="PF07992">
    <property type="entry name" value="Pyr_redox_2"/>
    <property type="match status" value="1"/>
</dbReference>
<organism evidence="7 8">
    <name type="scientific">Candidatus Scalindua japonica</name>
    <dbReference type="NCBI Taxonomy" id="1284222"/>
    <lineage>
        <taxon>Bacteria</taxon>
        <taxon>Pseudomonadati</taxon>
        <taxon>Planctomycetota</taxon>
        <taxon>Candidatus Brocadiia</taxon>
        <taxon>Candidatus Brocadiales</taxon>
        <taxon>Candidatus Scalinduaceae</taxon>
        <taxon>Candidatus Scalindua</taxon>
    </lineage>
</organism>
<evidence type="ECO:0000256" key="2">
    <source>
        <dbReference type="ARBA" id="ARBA00005272"/>
    </source>
</evidence>
<comment type="similarity">
    <text evidence="2">Belongs to the NADH dehydrogenase family.</text>
</comment>
<evidence type="ECO:0000256" key="1">
    <source>
        <dbReference type="ARBA" id="ARBA00001974"/>
    </source>
</evidence>
<evidence type="ECO:0000313" key="7">
    <source>
        <dbReference type="EMBL" id="GAX62525.1"/>
    </source>
</evidence>
<evidence type="ECO:0000256" key="4">
    <source>
        <dbReference type="ARBA" id="ARBA00022827"/>
    </source>
</evidence>
<feature type="domain" description="FAD/NAD(P)-binding" evidence="6">
    <location>
        <begin position="11"/>
        <end position="304"/>
    </location>
</feature>
<name>A0A286U323_9BACT</name>
<keyword evidence="3" id="KW-0285">Flavoprotein</keyword>
<dbReference type="Proteomes" id="UP000218542">
    <property type="component" value="Unassembled WGS sequence"/>
</dbReference>
<sequence>MNSKPVNNHPRVGIIGGGFGGLTAALHLNASKFHVTLFDHKKKFDWLPNIHELVSGIKQEKNLQFSLESRLSQRGHNFCNESVTFIDPERKKVVTAQAKTYQFDFLIVSVGGVNNTFGVKGADKYTLPFKSVDDCARIRDRLREVADNTEYPKIGIIGGGLEGVEVLGEILRNYKTSQNTSLTLVANSHRLLVIAPEVVANRLQHYCNIYGVDLLLERNVTEVSPGKVVLDNKKILDLDIIIWTGGGIAPPLLYESGLAEDEKSWIRVNENLESREFENVFVVGDAAMLPEPVDKQAYHALDMGKLAAENIIRVTNDLIMHPFNPTIKPFLLTFGDIDTFMIFNEKVISGPSLSIAKEMVYQMIIRQLEGSGSLHAAEDTLKRLPSLAKIITRNRIMRRMLFSLFSKIH</sequence>
<evidence type="ECO:0000256" key="5">
    <source>
        <dbReference type="ARBA" id="ARBA00023002"/>
    </source>
</evidence>
<comment type="cofactor">
    <cofactor evidence="1">
        <name>FAD</name>
        <dbReference type="ChEBI" id="CHEBI:57692"/>
    </cofactor>
</comment>
<dbReference type="AlphaFoldDB" id="A0A286U323"/>
<reference evidence="8" key="1">
    <citation type="journal article" date="2017" name="Environ. Microbiol. Rep.">
        <title>Genetic Diversity of Marine Anaerobic Ammonium-Oxidizing Bacteria as Revealed by Genomic and Proteomic Analyses of 'Candidatus Scalindua japonica'.</title>
        <authorList>
            <person name="Oshiki M."/>
            <person name="Mizuto K."/>
            <person name="Kimura Z."/>
            <person name="Kindaichi T."/>
            <person name="Satoh H."/>
            <person name="Okabe S."/>
        </authorList>
    </citation>
    <scope>NUCLEOTIDE SEQUENCE [LARGE SCALE GENOMIC DNA]</scope>
    <source>
        <strain evidence="8">husup-a2</strain>
    </source>
</reference>
<evidence type="ECO:0000259" key="6">
    <source>
        <dbReference type="Pfam" id="PF07992"/>
    </source>
</evidence>
<dbReference type="PANTHER" id="PTHR42913">
    <property type="entry name" value="APOPTOSIS-INDUCING FACTOR 1"/>
    <property type="match status" value="1"/>
</dbReference>
<proteinExistence type="inferred from homology"/>
<dbReference type="GO" id="GO:0003955">
    <property type="term" value="F:NAD(P)H dehydrogenase (quinone) activity"/>
    <property type="evidence" value="ECO:0007669"/>
    <property type="project" value="TreeGrafter"/>
</dbReference>
<dbReference type="PRINTS" id="PR00368">
    <property type="entry name" value="FADPNR"/>
</dbReference>
<gene>
    <name evidence="7" type="ORF">SCALIN_C34_0076</name>
</gene>
<protein>
    <submittedName>
        <fullName evidence="7">NADH dehydrogenase, FAD-containing subunit</fullName>
    </submittedName>
</protein>
<keyword evidence="5" id="KW-0560">Oxidoreductase</keyword>